<evidence type="ECO:0000256" key="4">
    <source>
        <dbReference type="SAM" id="MobiDB-lite"/>
    </source>
</evidence>
<keyword evidence="3" id="KW-0648">Protein biosynthesis</keyword>
<dbReference type="PROSITE" id="PS00745">
    <property type="entry name" value="RF_PROK_I"/>
    <property type="match status" value="1"/>
</dbReference>
<dbReference type="Proteomes" id="UP000186594">
    <property type="component" value="Unassembled WGS sequence"/>
</dbReference>
<feature type="non-terminal residue" evidence="6">
    <location>
        <position position="1"/>
    </location>
</feature>
<dbReference type="InterPro" id="IPR050057">
    <property type="entry name" value="Prokaryotic/Mito_RF"/>
</dbReference>
<feature type="domain" description="Prokaryotic-type class I peptide chain release factors" evidence="5">
    <location>
        <begin position="213"/>
        <end position="229"/>
    </location>
</feature>
<dbReference type="OrthoDB" id="2019491at2759"/>
<evidence type="ECO:0000313" key="7">
    <source>
        <dbReference type="Proteomes" id="UP000186594"/>
    </source>
</evidence>
<dbReference type="Gene3D" id="6.10.140.1950">
    <property type="match status" value="1"/>
</dbReference>
<dbReference type="Pfam" id="PF03462">
    <property type="entry name" value="PCRF"/>
    <property type="match status" value="1"/>
</dbReference>
<organism evidence="6 7">
    <name type="scientific">Neolecta irregularis (strain DAH-3)</name>
    <dbReference type="NCBI Taxonomy" id="1198029"/>
    <lineage>
        <taxon>Eukaryota</taxon>
        <taxon>Fungi</taxon>
        <taxon>Dikarya</taxon>
        <taxon>Ascomycota</taxon>
        <taxon>Taphrinomycotina</taxon>
        <taxon>Neolectales</taxon>
        <taxon>Neolectaceae</taxon>
        <taxon>Neolecta</taxon>
    </lineage>
</organism>
<dbReference type="GO" id="GO:0005743">
    <property type="term" value="C:mitochondrial inner membrane"/>
    <property type="evidence" value="ECO:0007669"/>
    <property type="project" value="EnsemblFungi"/>
</dbReference>
<feature type="region of interest" description="Disordered" evidence="4">
    <location>
        <begin position="268"/>
        <end position="293"/>
    </location>
</feature>
<dbReference type="GO" id="GO:0070126">
    <property type="term" value="P:mitochondrial translational termination"/>
    <property type="evidence" value="ECO:0007669"/>
    <property type="project" value="EnsemblFungi"/>
</dbReference>
<dbReference type="SUPFAM" id="SSF75620">
    <property type="entry name" value="Release factor"/>
    <property type="match status" value="1"/>
</dbReference>
<dbReference type="InterPro" id="IPR000352">
    <property type="entry name" value="Pep_chain_release_fac_I"/>
</dbReference>
<dbReference type="InterPro" id="IPR045853">
    <property type="entry name" value="Pep_chain_release_fac_I_sf"/>
</dbReference>
<dbReference type="GO" id="GO:0003747">
    <property type="term" value="F:translation release factor activity"/>
    <property type="evidence" value="ECO:0007669"/>
    <property type="project" value="EnsemblFungi"/>
</dbReference>
<keyword evidence="7" id="KW-1185">Reference proteome</keyword>
<dbReference type="Gene3D" id="3.30.70.1660">
    <property type="match status" value="1"/>
</dbReference>
<evidence type="ECO:0000256" key="3">
    <source>
        <dbReference type="ARBA" id="ARBA00022917"/>
    </source>
</evidence>
<dbReference type="Pfam" id="PF00472">
    <property type="entry name" value="RF-1"/>
    <property type="match status" value="1"/>
</dbReference>
<gene>
    <name evidence="6" type="ORF">NEOLI_004679</name>
</gene>
<dbReference type="OMA" id="DHRVGFK"/>
<reference evidence="6 7" key="1">
    <citation type="submission" date="2016-04" db="EMBL/GenBank/DDBJ databases">
        <title>Evolutionary innovation and constraint leading to complex multicellularity in the Ascomycota.</title>
        <authorList>
            <person name="Cisse O."/>
            <person name="Nguyen A."/>
            <person name="Hewitt D.A."/>
            <person name="Jedd G."/>
            <person name="Stajich J.E."/>
        </authorList>
    </citation>
    <scope>NUCLEOTIDE SEQUENCE [LARGE SCALE GENOMIC DNA]</scope>
    <source>
        <strain evidence="6 7">DAH-3</strain>
    </source>
</reference>
<dbReference type="AlphaFoldDB" id="A0A1U7LR97"/>
<dbReference type="PANTHER" id="PTHR43804:SF7">
    <property type="entry name" value="LD18447P"/>
    <property type="match status" value="1"/>
</dbReference>
<dbReference type="SMART" id="SM00937">
    <property type="entry name" value="PCRF"/>
    <property type="match status" value="1"/>
</dbReference>
<dbReference type="Gene3D" id="3.30.160.20">
    <property type="match status" value="1"/>
</dbReference>
<protein>
    <submittedName>
        <fullName evidence="6">Putative peptide chain release factor 1, mitochondrial</fullName>
    </submittedName>
</protein>
<dbReference type="STRING" id="1198029.A0A1U7LR97"/>
<evidence type="ECO:0000259" key="5">
    <source>
        <dbReference type="PROSITE" id="PS00745"/>
    </source>
</evidence>
<dbReference type="FunFam" id="3.30.160.20:FF:000004">
    <property type="entry name" value="Peptide chain release factor 1"/>
    <property type="match status" value="1"/>
</dbReference>
<keyword evidence="2" id="KW-0488">Methylation</keyword>
<evidence type="ECO:0000313" key="6">
    <source>
        <dbReference type="EMBL" id="OLL25072.1"/>
    </source>
</evidence>
<feature type="non-terminal residue" evidence="6">
    <location>
        <position position="350"/>
    </location>
</feature>
<accession>A0A1U7LR97</accession>
<sequence>FDNVTAQVSSATGFSDTIASQNKRLVFLEPIAKNLREYDNLQNNLDELRHICLSKDLDLKRMAEEECRPVLQKLDDLFSGLTASLLPRSPHEDFPALIEIRTGIGGDEAALFAGDLYRMYERYAATKGWSFKPLSVSTTEGDGLNEGIVSIKGPGAYGRLAMEAGVHRVQRTPATETKGRTHTSTASVNVFPEIEEGNSHELNVADLKIEVMRSRGAGGQHVNKTESAVRITHIPTGINVSMQDSRSQHQNRLKAMLILRSRLAARQKIQHQQEQRAQRRQQVTSTERSDKIRTYNYPQNRVTDHRCGFSLYDLTGLMQGISLDILIDQVQKWTRANELDNLIKYDVQSA</sequence>
<evidence type="ECO:0000256" key="2">
    <source>
        <dbReference type="ARBA" id="ARBA00022481"/>
    </source>
</evidence>
<dbReference type="PANTHER" id="PTHR43804">
    <property type="entry name" value="LD18447P"/>
    <property type="match status" value="1"/>
</dbReference>
<comment type="caution">
    <text evidence="6">The sequence shown here is derived from an EMBL/GenBank/DDBJ whole genome shotgun (WGS) entry which is preliminary data.</text>
</comment>
<dbReference type="EMBL" id="LXFE01000508">
    <property type="protein sequence ID" value="OLL25072.1"/>
    <property type="molecule type" value="Genomic_DNA"/>
</dbReference>
<comment type="similarity">
    <text evidence="1">Belongs to the prokaryotic/mitochondrial release factor family.</text>
</comment>
<dbReference type="InterPro" id="IPR005139">
    <property type="entry name" value="PCRF"/>
</dbReference>
<evidence type="ECO:0000256" key="1">
    <source>
        <dbReference type="ARBA" id="ARBA00010835"/>
    </source>
</evidence>
<name>A0A1U7LR97_NEOID</name>
<proteinExistence type="inferred from homology"/>